<keyword evidence="3" id="KW-1185">Reference proteome</keyword>
<comment type="caution">
    <text evidence="2">The sequence shown here is derived from an EMBL/GenBank/DDBJ whole genome shotgun (WGS) entry which is preliminary data.</text>
</comment>
<proteinExistence type="predicted"/>
<dbReference type="AlphaFoldDB" id="A0AAD7NE98"/>
<feature type="compositionally biased region" description="Acidic residues" evidence="1">
    <location>
        <begin position="44"/>
        <end position="53"/>
    </location>
</feature>
<evidence type="ECO:0000256" key="1">
    <source>
        <dbReference type="SAM" id="MobiDB-lite"/>
    </source>
</evidence>
<name>A0AAD7NE98_9AGAR</name>
<protein>
    <submittedName>
        <fullName evidence="2">Uncharacterized protein</fullName>
    </submittedName>
</protein>
<dbReference type="EMBL" id="JARKIB010000042">
    <property type="protein sequence ID" value="KAJ7758395.1"/>
    <property type="molecule type" value="Genomic_DNA"/>
</dbReference>
<accession>A0AAD7NE98</accession>
<evidence type="ECO:0000313" key="3">
    <source>
        <dbReference type="Proteomes" id="UP001215598"/>
    </source>
</evidence>
<feature type="region of interest" description="Disordered" evidence="1">
    <location>
        <begin position="42"/>
        <end position="100"/>
    </location>
</feature>
<evidence type="ECO:0000313" key="2">
    <source>
        <dbReference type="EMBL" id="KAJ7758395.1"/>
    </source>
</evidence>
<dbReference type="Proteomes" id="UP001215598">
    <property type="component" value="Unassembled WGS sequence"/>
</dbReference>
<reference evidence="2" key="1">
    <citation type="submission" date="2023-03" db="EMBL/GenBank/DDBJ databases">
        <title>Massive genome expansion in bonnet fungi (Mycena s.s.) driven by repeated elements and novel gene families across ecological guilds.</title>
        <authorList>
            <consortium name="Lawrence Berkeley National Laboratory"/>
            <person name="Harder C.B."/>
            <person name="Miyauchi S."/>
            <person name="Viragh M."/>
            <person name="Kuo A."/>
            <person name="Thoen E."/>
            <person name="Andreopoulos B."/>
            <person name="Lu D."/>
            <person name="Skrede I."/>
            <person name="Drula E."/>
            <person name="Henrissat B."/>
            <person name="Morin E."/>
            <person name="Kohler A."/>
            <person name="Barry K."/>
            <person name="LaButti K."/>
            <person name="Morin E."/>
            <person name="Salamov A."/>
            <person name="Lipzen A."/>
            <person name="Mereny Z."/>
            <person name="Hegedus B."/>
            <person name="Baldrian P."/>
            <person name="Stursova M."/>
            <person name="Weitz H."/>
            <person name="Taylor A."/>
            <person name="Grigoriev I.V."/>
            <person name="Nagy L.G."/>
            <person name="Martin F."/>
            <person name="Kauserud H."/>
        </authorList>
    </citation>
    <scope>NUCLEOTIDE SEQUENCE</scope>
    <source>
        <strain evidence="2">CBHHK182m</strain>
    </source>
</reference>
<gene>
    <name evidence="2" type="ORF">B0H16DRAFT_1720996</name>
</gene>
<sequence>MSFGQSDALMRTFVMCWTRGVNGDSEGAAWDEAAGEDAIKVEEDNAAEEEDPVPEITREQSRGFGNNFKFPEDETRLAPAETNAGNAGFTEDALDDDLYA</sequence>
<organism evidence="2 3">
    <name type="scientific">Mycena metata</name>
    <dbReference type="NCBI Taxonomy" id="1033252"/>
    <lineage>
        <taxon>Eukaryota</taxon>
        <taxon>Fungi</taxon>
        <taxon>Dikarya</taxon>
        <taxon>Basidiomycota</taxon>
        <taxon>Agaricomycotina</taxon>
        <taxon>Agaricomycetes</taxon>
        <taxon>Agaricomycetidae</taxon>
        <taxon>Agaricales</taxon>
        <taxon>Marasmiineae</taxon>
        <taxon>Mycenaceae</taxon>
        <taxon>Mycena</taxon>
    </lineage>
</organism>